<dbReference type="EMBL" id="JAYMRU010000029">
    <property type="protein sequence ID" value="MEM5404418.1"/>
    <property type="molecule type" value="Genomic_DNA"/>
</dbReference>
<dbReference type="Proteomes" id="UP001392318">
    <property type="component" value="Unassembled WGS sequence"/>
</dbReference>
<name>A0ACC6RRZ2_9BURK</name>
<evidence type="ECO:0000313" key="1">
    <source>
        <dbReference type="EMBL" id="MEM5404418.1"/>
    </source>
</evidence>
<sequence length="193" mass="20893">MNGNDHSAAARGRPDLLAALLSSIRRARDQLLRRHFSRRRVTLRAAAHQITVTVAMAGAGQAYAQAIPSDGWARMSPNAGFGFGFYMEVGRSRGHEGASAGKYDLLYSDQAQSMDSQVSRRESRSHSSTAPTEDPEIDPVLRNLASAGVMTVALGLNEAIPMMVFTGAISNRCVARYLDCGGYRPRHEPVSQS</sequence>
<reference evidence="1" key="1">
    <citation type="submission" date="2024-01" db="EMBL/GenBank/DDBJ databases">
        <title>The diversity of rhizobia nodulating Mimosa spp. in eleven states of Brazil covering several biomes is determined by host plant, location, and edaphic factors.</title>
        <authorList>
            <person name="Rouws L."/>
            <person name="Barauna A."/>
            <person name="Beukes C."/>
            <person name="De Faria S.M."/>
            <person name="Gross E."/>
            <person name="Dos Reis Junior F.B."/>
            <person name="Simon M."/>
            <person name="Maluk M."/>
            <person name="Odee D.W."/>
            <person name="Kenicer G."/>
            <person name="Young J.P.W."/>
            <person name="Reis V.M."/>
            <person name="Zilli J."/>
            <person name="James E.K."/>
        </authorList>
    </citation>
    <scope>NUCLEOTIDE SEQUENCE</scope>
    <source>
        <strain evidence="1">JPY452</strain>
    </source>
</reference>
<keyword evidence="2" id="KW-1185">Reference proteome</keyword>
<gene>
    <name evidence="1" type="ORF">VSR83_31065</name>
</gene>
<comment type="caution">
    <text evidence="1">The sequence shown here is derived from an EMBL/GenBank/DDBJ whole genome shotgun (WGS) entry which is preliminary data.</text>
</comment>
<protein>
    <submittedName>
        <fullName evidence="1">Uncharacterized protein</fullName>
    </submittedName>
</protein>
<evidence type="ECO:0000313" key="2">
    <source>
        <dbReference type="Proteomes" id="UP001392318"/>
    </source>
</evidence>
<proteinExistence type="predicted"/>
<organism evidence="1 2">
    <name type="scientific">Paraburkholderia unamae</name>
    <dbReference type="NCBI Taxonomy" id="219649"/>
    <lineage>
        <taxon>Bacteria</taxon>
        <taxon>Pseudomonadati</taxon>
        <taxon>Pseudomonadota</taxon>
        <taxon>Betaproteobacteria</taxon>
        <taxon>Burkholderiales</taxon>
        <taxon>Burkholderiaceae</taxon>
        <taxon>Paraburkholderia</taxon>
    </lineage>
</organism>
<accession>A0ACC6RRZ2</accession>